<dbReference type="EMBL" id="FCOC02000001">
    <property type="protein sequence ID" value="SAL08866.1"/>
    <property type="molecule type" value="Genomic_DNA"/>
</dbReference>
<sequence>MKTEDLISLLSTGVTPVDAGLSRRRFVRALLLGGLGSFVLMLAIYGLRHDFAVVSRTPLFWARFAFPATLATCALFLAARLSRPGTRMGALWAMPAVPILVVWSAAVAVLCLVSPDARVPLVMGTTWRSCPFNIVLLSVPAFVAVFWAIRGLAPTRLRLAGAAGGMLAGTIATMAYCLHCPEMSVAFWAVWYVLGMVLATLIGALLGPRFLRW</sequence>
<keyword evidence="1" id="KW-0472">Membrane</keyword>
<feature type="transmembrane region" description="Helical" evidence="1">
    <location>
        <begin position="59"/>
        <end position="79"/>
    </location>
</feature>
<feature type="transmembrane region" description="Helical" evidence="1">
    <location>
        <begin position="29"/>
        <end position="47"/>
    </location>
</feature>
<feature type="transmembrane region" description="Helical" evidence="1">
    <location>
        <begin position="185"/>
        <end position="206"/>
    </location>
</feature>
<dbReference type="InterPro" id="IPR009495">
    <property type="entry name" value="NrsF"/>
</dbReference>
<evidence type="ECO:0000313" key="2">
    <source>
        <dbReference type="EMBL" id="SAL08866.1"/>
    </source>
</evidence>
<organism evidence="2 3">
    <name type="scientific">Caballeronia sordidicola</name>
    <name type="common">Burkholderia sordidicola</name>
    <dbReference type="NCBI Taxonomy" id="196367"/>
    <lineage>
        <taxon>Bacteria</taxon>
        <taxon>Pseudomonadati</taxon>
        <taxon>Pseudomonadota</taxon>
        <taxon>Betaproteobacteria</taxon>
        <taxon>Burkholderiales</taxon>
        <taxon>Burkholderiaceae</taxon>
        <taxon>Caballeronia</taxon>
    </lineage>
</organism>
<keyword evidence="1" id="KW-1133">Transmembrane helix</keyword>
<dbReference type="RefSeq" id="WP_060816603.1">
    <property type="nucleotide sequence ID" value="NZ_FCOC02000001.1"/>
</dbReference>
<gene>
    <name evidence="2" type="ORF">AWB64_00003</name>
</gene>
<dbReference type="Proteomes" id="UP000054893">
    <property type="component" value="Unassembled WGS sequence"/>
</dbReference>
<dbReference type="OrthoDB" id="6059252at2"/>
<protein>
    <recommendedName>
        <fullName evidence="4">Extracytoplasmic function alternative sigma factor</fullName>
    </recommendedName>
</protein>
<reference evidence="2 3" key="1">
    <citation type="submission" date="2016-01" db="EMBL/GenBank/DDBJ databases">
        <authorList>
            <person name="Oliw E.H."/>
        </authorList>
    </citation>
    <scope>NUCLEOTIDE SEQUENCE [LARGE SCALE GENOMIC DNA]</scope>
    <source>
        <strain evidence="2">LMG 22029</strain>
    </source>
</reference>
<evidence type="ECO:0008006" key="4">
    <source>
        <dbReference type="Google" id="ProtNLM"/>
    </source>
</evidence>
<feature type="transmembrane region" description="Helical" evidence="1">
    <location>
        <begin position="91"/>
        <end position="113"/>
    </location>
</feature>
<keyword evidence="1" id="KW-0812">Transmembrane</keyword>
<feature type="transmembrane region" description="Helical" evidence="1">
    <location>
        <begin position="159"/>
        <end position="178"/>
    </location>
</feature>
<name>A0A158EMZ5_CABSO</name>
<evidence type="ECO:0000256" key="1">
    <source>
        <dbReference type="SAM" id="Phobius"/>
    </source>
</evidence>
<evidence type="ECO:0000313" key="3">
    <source>
        <dbReference type="Proteomes" id="UP000054893"/>
    </source>
</evidence>
<dbReference type="AlphaFoldDB" id="A0A158EMZ5"/>
<dbReference type="Pfam" id="PF06532">
    <property type="entry name" value="NrsF"/>
    <property type="match status" value="1"/>
</dbReference>
<proteinExistence type="predicted"/>
<accession>A0A158EMZ5</accession>
<feature type="transmembrane region" description="Helical" evidence="1">
    <location>
        <begin position="134"/>
        <end position="153"/>
    </location>
</feature>